<evidence type="ECO:0000256" key="1">
    <source>
        <dbReference type="SAM" id="MobiDB-lite"/>
    </source>
</evidence>
<dbReference type="Proteomes" id="UP001472677">
    <property type="component" value="Unassembled WGS sequence"/>
</dbReference>
<gene>
    <name evidence="2" type="ORF">V6N12_074812</name>
</gene>
<accession>A0ABR2D2H1</accession>
<comment type="caution">
    <text evidence="2">The sequence shown here is derived from an EMBL/GenBank/DDBJ whole genome shotgun (WGS) entry which is preliminary data.</text>
</comment>
<sequence>MTRVIRTLKAATADECKACHGSSDETQPWRLGSELQWSRKKQQQWTLTNGPQGRTTAAERRRGGAKDSNGGPNG</sequence>
<proteinExistence type="predicted"/>
<keyword evidence="3" id="KW-1185">Reference proteome</keyword>
<protein>
    <submittedName>
        <fullName evidence="2">Uncharacterized protein</fullName>
    </submittedName>
</protein>
<dbReference type="EMBL" id="JBBPBM010000037">
    <property type="protein sequence ID" value="KAK8528281.1"/>
    <property type="molecule type" value="Genomic_DNA"/>
</dbReference>
<feature type="region of interest" description="Disordered" evidence="1">
    <location>
        <begin position="35"/>
        <end position="74"/>
    </location>
</feature>
<evidence type="ECO:0000313" key="2">
    <source>
        <dbReference type="EMBL" id="KAK8528281.1"/>
    </source>
</evidence>
<feature type="compositionally biased region" description="Polar residues" evidence="1">
    <location>
        <begin position="43"/>
        <end position="52"/>
    </location>
</feature>
<reference evidence="2 3" key="1">
    <citation type="journal article" date="2024" name="G3 (Bethesda)">
        <title>Genome assembly of Hibiscus sabdariffa L. provides insights into metabolisms of medicinal natural products.</title>
        <authorList>
            <person name="Kim T."/>
        </authorList>
    </citation>
    <scope>NUCLEOTIDE SEQUENCE [LARGE SCALE GENOMIC DNA]</scope>
    <source>
        <strain evidence="2">TK-2024</strain>
        <tissue evidence="2">Old leaves</tissue>
    </source>
</reference>
<organism evidence="2 3">
    <name type="scientific">Hibiscus sabdariffa</name>
    <name type="common">roselle</name>
    <dbReference type="NCBI Taxonomy" id="183260"/>
    <lineage>
        <taxon>Eukaryota</taxon>
        <taxon>Viridiplantae</taxon>
        <taxon>Streptophyta</taxon>
        <taxon>Embryophyta</taxon>
        <taxon>Tracheophyta</taxon>
        <taxon>Spermatophyta</taxon>
        <taxon>Magnoliopsida</taxon>
        <taxon>eudicotyledons</taxon>
        <taxon>Gunneridae</taxon>
        <taxon>Pentapetalae</taxon>
        <taxon>rosids</taxon>
        <taxon>malvids</taxon>
        <taxon>Malvales</taxon>
        <taxon>Malvaceae</taxon>
        <taxon>Malvoideae</taxon>
        <taxon>Hibiscus</taxon>
    </lineage>
</organism>
<name>A0ABR2D2H1_9ROSI</name>
<evidence type="ECO:0000313" key="3">
    <source>
        <dbReference type="Proteomes" id="UP001472677"/>
    </source>
</evidence>